<evidence type="ECO:0000256" key="1">
    <source>
        <dbReference type="SAM" id="Phobius"/>
    </source>
</evidence>
<dbReference type="Proteomes" id="UP001281003">
    <property type="component" value="Unassembled WGS sequence"/>
</dbReference>
<evidence type="ECO:0000313" key="2">
    <source>
        <dbReference type="EMBL" id="KAK3402516.1"/>
    </source>
</evidence>
<keyword evidence="1" id="KW-1133">Transmembrane helix</keyword>
<dbReference type="AlphaFoldDB" id="A0AAE0UFN0"/>
<evidence type="ECO:0000313" key="3">
    <source>
        <dbReference type="Proteomes" id="UP001281003"/>
    </source>
</evidence>
<keyword evidence="3" id="KW-1185">Reference proteome</keyword>
<accession>A0AAE0UFN0</accession>
<gene>
    <name evidence="2" type="ORF">B0T20DRAFT_388228</name>
</gene>
<dbReference type="EMBL" id="JAUTDP010000001">
    <property type="protein sequence ID" value="KAK3402516.1"/>
    <property type="molecule type" value="Genomic_DNA"/>
</dbReference>
<protein>
    <submittedName>
        <fullName evidence="2">Uncharacterized protein</fullName>
    </submittedName>
</protein>
<sequence length="156" mass="18534">MDYRGGIKGNYTKILNDLEVFNNSEERIVRNIIFIEKKKLKKGGGSITIGKLIPLIDLFRNYNIYSYSSNIRIINILRKENKKRYRCRNYFRRYFVLIFAYYVYRINVEFPALIFPGIRNIDFNKKVDINNINAAAVVLNRFIRPIINLNKNSPEI</sequence>
<feature type="transmembrane region" description="Helical" evidence="1">
    <location>
        <begin position="94"/>
        <end position="115"/>
    </location>
</feature>
<keyword evidence="1" id="KW-0472">Membrane</keyword>
<keyword evidence="1" id="KW-0812">Transmembrane</keyword>
<comment type="caution">
    <text evidence="2">The sequence shown here is derived from an EMBL/GenBank/DDBJ whole genome shotgun (WGS) entry which is preliminary data.</text>
</comment>
<reference evidence="2" key="2">
    <citation type="submission" date="2023-07" db="EMBL/GenBank/DDBJ databases">
        <authorList>
            <consortium name="Lawrence Berkeley National Laboratory"/>
            <person name="Haridas S."/>
            <person name="Hensen N."/>
            <person name="Bonometti L."/>
            <person name="Westerberg I."/>
            <person name="Brannstrom I.O."/>
            <person name="Guillou S."/>
            <person name="Cros-Aarteil S."/>
            <person name="Calhoun S."/>
            <person name="Kuo A."/>
            <person name="Mondo S."/>
            <person name="Pangilinan J."/>
            <person name="Riley R."/>
            <person name="LaButti K."/>
            <person name="Andreopoulos B."/>
            <person name="Lipzen A."/>
            <person name="Chen C."/>
            <person name="Yanf M."/>
            <person name="Daum C."/>
            <person name="Ng V."/>
            <person name="Clum A."/>
            <person name="Steindorff A."/>
            <person name="Ohm R."/>
            <person name="Martin F."/>
            <person name="Silar P."/>
            <person name="Natvig D."/>
            <person name="Lalanne C."/>
            <person name="Gautier V."/>
            <person name="Ament-velasquez S.L."/>
            <person name="Kruys A."/>
            <person name="Hutchinson M.I."/>
            <person name="Powell A.J."/>
            <person name="Barry K."/>
            <person name="Miller A.N."/>
            <person name="Grigoriev I.V."/>
            <person name="Debuchy R."/>
            <person name="Gladieux P."/>
            <person name="Thoren M.H."/>
            <person name="Johannesson H."/>
        </authorList>
    </citation>
    <scope>NUCLEOTIDE SEQUENCE</scope>
    <source>
        <strain evidence="2">FGSC 1904</strain>
    </source>
</reference>
<organism evidence="2 3">
    <name type="scientific">Sordaria brevicollis</name>
    <dbReference type="NCBI Taxonomy" id="83679"/>
    <lineage>
        <taxon>Eukaryota</taxon>
        <taxon>Fungi</taxon>
        <taxon>Dikarya</taxon>
        <taxon>Ascomycota</taxon>
        <taxon>Pezizomycotina</taxon>
        <taxon>Sordariomycetes</taxon>
        <taxon>Sordariomycetidae</taxon>
        <taxon>Sordariales</taxon>
        <taxon>Sordariaceae</taxon>
        <taxon>Sordaria</taxon>
    </lineage>
</organism>
<name>A0AAE0UFN0_SORBR</name>
<proteinExistence type="predicted"/>
<reference evidence="2" key="1">
    <citation type="journal article" date="2023" name="Mol. Phylogenet. Evol.">
        <title>Genome-scale phylogeny and comparative genomics of the fungal order Sordariales.</title>
        <authorList>
            <person name="Hensen N."/>
            <person name="Bonometti L."/>
            <person name="Westerberg I."/>
            <person name="Brannstrom I.O."/>
            <person name="Guillou S."/>
            <person name="Cros-Aarteil S."/>
            <person name="Calhoun S."/>
            <person name="Haridas S."/>
            <person name="Kuo A."/>
            <person name="Mondo S."/>
            <person name="Pangilinan J."/>
            <person name="Riley R."/>
            <person name="LaButti K."/>
            <person name="Andreopoulos B."/>
            <person name="Lipzen A."/>
            <person name="Chen C."/>
            <person name="Yan M."/>
            <person name="Daum C."/>
            <person name="Ng V."/>
            <person name="Clum A."/>
            <person name="Steindorff A."/>
            <person name="Ohm R.A."/>
            <person name="Martin F."/>
            <person name="Silar P."/>
            <person name="Natvig D.O."/>
            <person name="Lalanne C."/>
            <person name="Gautier V."/>
            <person name="Ament-Velasquez S.L."/>
            <person name="Kruys A."/>
            <person name="Hutchinson M.I."/>
            <person name="Powell A.J."/>
            <person name="Barry K."/>
            <person name="Miller A.N."/>
            <person name="Grigoriev I.V."/>
            <person name="Debuchy R."/>
            <person name="Gladieux P."/>
            <person name="Hiltunen Thoren M."/>
            <person name="Johannesson H."/>
        </authorList>
    </citation>
    <scope>NUCLEOTIDE SEQUENCE</scope>
    <source>
        <strain evidence="2">FGSC 1904</strain>
    </source>
</reference>